<dbReference type="KEGG" id="ccp:CHC_T00008505001"/>
<dbReference type="GeneID" id="17326991"/>
<feature type="binding site" evidence="5">
    <location>
        <position position="175"/>
    </location>
    <ligand>
        <name>chlorophyll a</name>
        <dbReference type="ChEBI" id="CHEBI:58416"/>
        <label>1</label>
    </ligand>
</feature>
<feature type="binding site" evidence="5">
    <location>
        <position position="68"/>
    </location>
    <ligand>
        <name>chlorophyll a</name>
        <dbReference type="ChEBI" id="CHEBI:58416"/>
        <label>1</label>
    </ligand>
</feature>
<dbReference type="GO" id="GO:0009507">
    <property type="term" value="C:chloroplast"/>
    <property type="evidence" value="ECO:0007669"/>
    <property type="project" value="UniProtKB-SubCell"/>
</dbReference>
<dbReference type="OMA" id="FHYVELR"/>
<evidence type="ECO:0000313" key="7">
    <source>
        <dbReference type="Proteomes" id="UP000012073"/>
    </source>
</evidence>
<dbReference type="OrthoDB" id="423598at2759"/>
<keyword evidence="2" id="KW-0150">Chloroplast</keyword>
<keyword evidence="7" id="KW-1185">Reference proteome</keyword>
<dbReference type="GO" id="GO:0016020">
    <property type="term" value="C:membrane"/>
    <property type="evidence" value="ECO:0007669"/>
    <property type="project" value="InterPro"/>
</dbReference>
<evidence type="ECO:0000256" key="4">
    <source>
        <dbReference type="ARBA" id="ARBA00022640"/>
    </source>
</evidence>
<feature type="binding site" description="axial binding residue" evidence="5">
    <location>
        <position position="136"/>
    </location>
    <ligand>
        <name>chlorophyll b</name>
        <dbReference type="ChEBI" id="CHEBI:61721"/>
        <label>1</label>
    </ligand>
    <ligandPart>
        <name>Mg</name>
        <dbReference type="ChEBI" id="CHEBI:25107"/>
    </ligandPart>
</feature>
<keyword evidence="5" id="KW-0148">Chlorophyll</keyword>
<dbReference type="Pfam" id="PF00504">
    <property type="entry name" value="Chloroa_b-bind"/>
    <property type="match status" value="1"/>
</dbReference>
<protein>
    <submittedName>
        <fullName evidence="6">Light-harvest protein</fullName>
    </submittedName>
</protein>
<name>R7QMN6_CHOCR</name>
<feature type="binding site" evidence="5">
    <location>
        <position position="80"/>
    </location>
    <ligand>
        <name>chlorophyll a</name>
        <dbReference type="ChEBI" id="CHEBI:58416"/>
        <label>1</label>
    </ligand>
</feature>
<dbReference type="InterPro" id="IPR001344">
    <property type="entry name" value="Chloro_AB-bd_pln"/>
</dbReference>
<dbReference type="Gene3D" id="1.10.3460.10">
    <property type="entry name" value="Chlorophyll a/b binding protein domain"/>
    <property type="match status" value="1"/>
</dbReference>
<feature type="binding site" evidence="5">
    <location>
        <position position="178"/>
    </location>
    <ligand>
        <name>chlorophyll a</name>
        <dbReference type="ChEBI" id="CHEBI:58416"/>
        <label>1</label>
    </ligand>
</feature>
<keyword evidence="4" id="KW-0934">Plastid</keyword>
<reference evidence="7" key="1">
    <citation type="journal article" date="2013" name="Proc. Natl. Acad. Sci. U.S.A.">
        <title>Genome structure and metabolic features in the red seaweed Chondrus crispus shed light on evolution of the Archaeplastida.</title>
        <authorList>
            <person name="Collen J."/>
            <person name="Porcel B."/>
            <person name="Carre W."/>
            <person name="Ball S.G."/>
            <person name="Chaparro C."/>
            <person name="Tonon T."/>
            <person name="Barbeyron T."/>
            <person name="Michel G."/>
            <person name="Noel B."/>
            <person name="Valentin K."/>
            <person name="Elias M."/>
            <person name="Artiguenave F."/>
            <person name="Arun A."/>
            <person name="Aury J.M."/>
            <person name="Barbosa-Neto J.F."/>
            <person name="Bothwell J.H."/>
            <person name="Bouget F.Y."/>
            <person name="Brillet L."/>
            <person name="Cabello-Hurtado F."/>
            <person name="Capella-Gutierrez S."/>
            <person name="Charrier B."/>
            <person name="Cladiere L."/>
            <person name="Cock J.M."/>
            <person name="Coelho S.M."/>
            <person name="Colleoni C."/>
            <person name="Czjzek M."/>
            <person name="Da Silva C."/>
            <person name="Delage L."/>
            <person name="Denoeud F."/>
            <person name="Deschamps P."/>
            <person name="Dittami S.M."/>
            <person name="Gabaldon T."/>
            <person name="Gachon C.M."/>
            <person name="Groisillier A."/>
            <person name="Herve C."/>
            <person name="Jabbari K."/>
            <person name="Katinka M."/>
            <person name="Kloareg B."/>
            <person name="Kowalczyk N."/>
            <person name="Labadie K."/>
            <person name="Leblanc C."/>
            <person name="Lopez P.J."/>
            <person name="McLachlan D.H."/>
            <person name="Meslet-Cladiere L."/>
            <person name="Moustafa A."/>
            <person name="Nehr Z."/>
            <person name="Nyvall Collen P."/>
            <person name="Panaud O."/>
            <person name="Partensky F."/>
            <person name="Poulain J."/>
            <person name="Rensing S.A."/>
            <person name="Rousvoal S."/>
            <person name="Samson G."/>
            <person name="Symeonidi A."/>
            <person name="Weissenbach J."/>
            <person name="Zambounis A."/>
            <person name="Wincker P."/>
            <person name="Boyen C."/>
        </authorList>
    </citation>
    <scope>NUCLEOTIDE SEQUENCE [LARGE SCALE GENOMIC DNA]</scope>
    <source>
        <strain evidence="7">cv. Stackhouse</strain>
    </source>
</reference>
<dbReference type="EMBL" id="HG002023">
    <property type="protein sequence ID" value="CDF39364.1"/>
    <property type="molecule type" value="Genomic_DNA"/>
</dbReference>
<gene>
    <name evidence="6" type="ORF">CHC_T00008505001</name>
</gene>
<feature type="binding site" description="axial binding residue" evidence="5">
    <location>
        <position position="85"/>
    </location>
    <ligand>
        <name>chlorophyll b</name>
        <dbReference type="ChEBI" id="CHEBI:61721"/>
        <label>1</label>
    </ligand>
    <ligandPart>
        <name>Mg</name>
        <dbReference type="ChEBI" id="CHEBI:25107"/>
    </ligandPart>
</feature>
<dbReference type="STRING" id="2769.R7QMN6"/>
<evidence type="ECO:0000256" key="3">
    <source>
        <dbReference type="ARBA" id="ARBA00022531"/>
    </source>
</evidence>
<evidence type="ECO:0000313" key="6">
    <source>
        <dbReference type="EMBL" id="CDF39364.1"/>
    </source>
</evidence>
<feature type="binding site" evidence="5">
    <location>
        <position position="180"/>
    </location>
    <ligand>
        <name>chlorophyll a</name>
        <dbReference type="ChEBI" id="CHEBI:58416"/>
        <label>1</label>
    </ligand>
</feature>
<dbReference type="PhylomeDB" id="R7QMN6"/>
<dbReference type="GO" id="GO:0009765">
    <property type="term" value="P:photosynthesis, light harvesting"/>
    <property type="evidence" value="ECO:0007669"/>
    <property type="project" value="InterPro"/>
</dbReference>
<dbReference type="SUPFAM" id="SSF103511">
    <property type="entry name" value="Chlorophyll a-b binding protein"/>
    <property type="match status" value="1"/>
</dbReference>
<dbReference type="InterPro" id="IPR022796">
    <property type="entry name" value="Chloroa_b-bind"/>
</dbReference>
<dbReference type="Proteomes" id="UP000012073">
    <property type="component" value="Unassembled WGS sequence"/>
</dbReference>
<comment type="subcellular location">
    <subcellularLocation>
        <location evidence="1">Plastid</location>
        <location evidence="1">Chloroplast</location>
    </subcellularLocation>
</comment>
<organism evidence="6 7">
    <name type="scientific">Chondrus crispus</name>
    <name type="common">Carrageen Irish moss</name>
    <name type="synonym">Polymorpha crispa</name>
    <dbReference type="NCBI Taxonomy" id="2769"/>
    <lineage>
        <taxon>Eukaryota</taxon>
        <taxon>Rhodophyta</taxon>
        <taxon>Florideophyceae</taxon>
        <taxon>Rhodymeniophycidae</taxon>
        <taxon>Gigartinales</taxon>
        <taxon>Gigartinaceae</taxon>
        <taxon>Chondrus</taxon>
    </lineage>
</organism>
<dbReference type="AlphaFoldDB" id="R7QMN6"/>
<dbReference type="PANTHER" id="PTHR21649">
    <property type="entry name" value="CHLOROPHYLL A/B BINDING PROTEIN"/>
    <property type="match status" value="1"/>
</dbReference>
<keyword evidence="5" id="KW-0157">Chromophore</keyword>
<evidence type="ECO:0000256" key="5">
    <source>
        <dbReference type="PIRSR" id="PIRSR601344-1"/>
    </source>
</evidence>
<dbReference type="RefSeq" id="XP_005719275.1">
    <property type="nucleotide sequence ID" value="XM_005719218.1"/>
</dbReference>
<dbReference type="GO" id="GO:0016168">
    <property type="term" value="F:chlorophyll binding"/>
    <property type="evidence" value="ECO:0007669"/>
    <property type="project" value="UniProtKB-KW"/>
</dbReference>
<keyword evidence="3" id="KW-0602">Photosynthesis</keyword>
<feature type="binding site" evidence="5">
    <location>
        <position position="83"/>
    </location>
    <ligand>
        <name>chlorophyll a</name>
        <dbReference type="ChEBI" id="CHEBI:58416"/>
        <label>1</label>
    </ligand>
</feature>
<sequence>MIAFVSGFAGASVARSNAFSGTSVSTRSAPVVANVSMSMSKSIPYMERPAKLDGSLPGDVGFDPLGISNMFELDFLREAEVKHGRICMLAIVGWVFPEMVYHLPNAAYSVTNPLYAVPSVGFLPCIQILLFMAVCEAAAYKKVYEQNCENPGDFGIDPLGFSKTPERKAHYQLAEIKNGRLAMIAIGGAIHHALLTNVGLWEQIQSGMYTGGYYIH</sequence>
<evidence type="ECO:0000256" key="1">
    <source>
        <dbReference type="ARBA" id="ARBA00004229"/>
    </source>
</evidence>
<proteinExistence type="predicted"/>
<dbReference type="Gramene" id="CDF39364">
    <property type="protein sequence ID" value="CDF39364"/>
    <property type="gene ID" value="CHC_T00008505001"/>
</dbReference>
<accession>R7QMN6</accession>
<evidence type="ECO:0000256" key="2">
    <source>
        <dbReference type="ARBA" id="ARBA00022528"/>
    </source>
</evidence>